<dbReference type="Proteomes" id="UP001147747">
    <property type="component" value="Unassembled WGS sequence"/>
</dbReference>
<protein>
    <submittedName>
        <fullName evidence="1">Uncharacterized protein</fullName>
    </submittedName>
</protein>
<dbReference type="GeneID" id="81376190"/>
<dbReference type="AlphaFoldDB" id="A0A9W9SKL3"/>
<dbReference type="GO" id="GO:0004867">
    <property type="term" value="F:serine-type endopeptidase inhibitor activity"/>
    <property type="evidence" value="ECO:0007669"/>
    <property type="project" value="InterPro"/>
</dbReference>
<gene>
    <name evidence="1" type="ORF">N7509_012573</name>
</gene>
<comment type="caution">
    <text evidence="1">The sequence shown here is derived from an EMBL/GenBank/DDBJ whole genome shotgun (WGS) entry which is preliminary data.</text>
</comment>
<dbReference type="OrthoDB" id="3439489at2759"/>
<organism evidence="1 2">
    <name type="scientific">Penicillium cosmopolitanum</name>
    <dbReference type="NCBI Taxonomy" id="1131564"/>
    <lineage>
        <taxon>Eukaryota</taxon>
        <taxon>Fungi</taxon>
        <taxon>Dikarya</taxon>
        <taxon>Ascomycota</taxon>
        <taxon>Pezizomycotina</taxon>
        <taxon>Eurotiomycetes</taxon>
        <taxon>Eurotiomycetidae</taxon>
        <taxon>Eurotiales</taxon>
        <taxon>Aspergillaceae</taxon>
        <taxon>Penicillium</taxon>
    </lineage>
</organism>
<dbReference type="RefSeq" id="XP_056483240.1">
    <property type="nucleotide sequence ID" value="XM_056637210.1"/>
</dbReference>
<accession>A0A9W9SKL3</accession>
<dbReference type="Pfam" id="PF16850">
    <property type="entry name" value="Inhibitor_I66"/>
    <property type="match status" value="1"/>
</dbReference>
<name>A0A9W9SKL3_9EURO</name>
<reference evidence="1" key="1">
    <citation type="submission" date="2022-12" db="EMBL/GenBank/DDBJ databases">
        <authorList>
            <person name="Petersen C."/>
        </authorList>
    </citation>
    <scope>NUCLEOTIDE SEQUENCE</scope>
    <source>
        <strain evidence="1">IBT 29677</strain>
    </source>
</reference>
<dbReference type="InterPro" id="IPR031755">
    <property type="entry name" value="Inhibitor_I66"/>
</dbReference>
<keyword evidence="2" id="KW-1185">Reference proteome</keyword>
<sequence>MESIEREFIIKINNQSVALPENNDEPRVHASLGPTSPAVFTLVEGYLKSSGWILGRALVEDRSLLPKKVFWFDEQHSDLGLIQKTRAVPDGESYVLEFAGAPLIAPDGLLLADLMRVL</sequence>
<evidence type="ECO:0000313" key="2">
    <source>
        <dbReference type="Proteomes" id="UP001147747"/>
    </source>
</evidence>
<dbReference type="EMBL" id="JAPZBU010000011">
    <property type="protein sequence ID" value="KAJ5379454.1"/>
    <property type="molecule type" value="Genomic_DNA"/>
</dbReference>
<proteinExistence type="predicted"/>
<reference evidence="1" key="2">
    <citation type="journal article" date="2023" name="IMA Fungus">
        <title>Comparative genomic study of the Penicillium genus elucidates a diverse pangenome and 15 lateral gene transfer events.</title>
        <authorList>
            <person name="Petersen C."/>
            <person name="Sorensen T."/>
            <person name="Nielsen M.R."/>
            <person name="Sondergaard T.E."/>
            <person name="Sorensen J.L."/>
            <person name="Fitzpatrick D.A."/>
            <person name="Frisvad J.C."/>
            <person name="Nielsen K.L."/>
        </authorList>
    </citation>
    <scope>NUCLEOTIDE SEQUENCE</scope>
    <source>
        <strain evidence="1">IBT 29677</strain>
    </source>
</reference>
<dbReference type="Gene3D" id="2.80.10.50">
    <property type="match status" value="1"/>
</dbReference>
<evidence type="ECO:0000313" key="1">
    <source>
        <dbReference type="EMBL" id="KAJ5379454.1"/>
    </source>
</evidence>